<evidence type="ECO:0000313" key="1">
    <source>
        <dbReference type="EMBL" id="ASN80759.1"/>
    </source>
</evidence>
<keyword evidence="2" id="KW-1185">Reference proteome</keyword>
<name>A0A221SVS4_9DEIO</name>
<proteinExistence type="predicted"/>
<dbReference type="Proteomes" id="UP000259030">
    <property type="component" value="Chromosome"/>
</dbReference>
<reference evidence="1 2" key="1">
    <citation type="submission" date="2017-05" db="EMBL/GenBank/DDBJ databases">
        <title>The complete genome sequence of Deinococcus ficus isolated from the rhizosphere of the Ficus religiosa L. in Taiwan.</title>
        <authorList>
            <person name="Wu K.-M."/>
            <person name="Liao T.-L."/>
            <person name="Liu Y.-M."/>
            <person name="Young C.-C."/>
            <person name="Tsai S.-F."/>
        </authorList>
    </citation>
    <scope>NUCLEOTIDE SEQUENCE [LARGE SCALE GENOMIC DNA]</scope>
    <source>
        <strain evidence="1 2">CC-FR2-10</strain>
    </source>
</reference>
<sequence>MASDDPLTRPEIQHFIARMSAVQATDPLNPYGPFMESDVRMEDLFNLLGHEDAGELLATAVDRSLLSLEQAEAFLGIGIWSGRTNGSDFIPTLDQWLEDASSRVRVHLALHMDVLPFGGPRNREARGIDALTLVADRFPEYADECAAIIVSLRSFIS</sequence>
<gene>
    <name evidence="1" type="ORF">DFI_06870</name>
</gene>
<dbReference type="KEGG" id="dfc:DFI_06870"/>
<dbReference type="AlphaFoldDB" id="A0A221SVS4"/>
<evidence type="ECO:0000313" key="2">
    <source>
        <dbReference type="Proteomes" id="UP000259030"/>
    </source>
</evidence>
<accession>A0A221SVS4</accession>
<dbReference type="EMBL" id="CP021081">
    <property type="protein sequence ID" value="ASN80759.1"/>
    <property type="molecule type" value="Genomic_DNA"/>
</dbReference>
<dbReference type="RefSeq" id="WP_027462641.1">
    <property type="nucleotide sequence ID" value="NZ_CP021081.1"/>
</dbReference>
<protein>
    <submittedName>
        <fullName evidence="1">Uncharacterized protein</fullName>
    </submittedName>
</protein>
<organism evidence="1 2">
    <name type="scientific">Deinococcus ficus</name>
    <dbReference type="NCBI Taxonomy" id="317577"/>
    <lineage>
        <taxon>Bacteria</taxon>
        <taxon>Thermotogati</taxon>
        <taxon>Deinococcota</taxon>
        <taxon>Deinococci</taxon>
        <taxon>Deinococcales</taxon>
        <taxon>Deinococcaceae</taxon>
        <taxon>Deinococcus</taxon>
    </lineage>
</organism>